<reference evidence="4 5" key="1">
    <citation type="submission" date="2017-05" db="EMBL/GenBank/DDBJ databases">
        <title>The Genome Sequence of Enterococcus sp. 8G7_MSG3316.</title>
        <authorList>
            <consortium name="The Broad Institute Genomics Platform"/>
            <consortium name="The Broad Institute Genomic Center for Infectious Diseases"/>
            <person name="Earl A."/>
            <person name="Manson A."/>
            <person name="Schwartman J."/>
            <person name="Gilmore M."/>
            <person name="Abouelleil A."/>
            <person name="Cao P."/>
            <person name="Chapman S."/>
            <person name="Cusick C."/>
            <person name="Shea T."/>
            <person name="Young S."/>
            <person name="Neafsey D."/>
            <person name="Nusbaum C."/>
            <person name="Birren B."/>
        </authorList>
    </citation>
    <scope>NUCLEOTIDE SEQUENCE [LARGE SCALE GENOMIC DNA]</scope>
    <source>
        <strain evidence="4 5">8G7_MSG3316</strain>
    </source>
</reference>
<dbReference type="PANTHER" id="PTHR43420">
    <property type="entry name" value="ACETYLTRANSFERASE"/>
    <property type="match status" value="1"/>
</dbReference>
<sequence length="151" mass="17243">MPNIHMTPWTKEHFEKTVSLYIAVFSAEPWNDILTDTQISDYLTALIQMNTFLGYSLIKEDTNELVGYAIGFVKPWYQGTEYVIDTLLIAPEHQGKGTGSSFIKMIEEDLRQKAIPTILLDTETNMPAVEFYAKNGFQPIPDNVTLYRSIE</sequence>
<dbReference type="PROSITE" id="PS51186">
    <property type="entry name" value="GNAT"/>
    <property type="match status" value="1"/>
</dbReference>
<evidence type="ECO:0000259" key="3">
    <source>
        <dbReference type="PROSITE" id="PS51186"/>
    </source>
</evidence>
<comment type="caution">
    <text evidence="4">The sequence shown here is derived from an EMBL/GenBank/DDBJ whole genome shotgun (WGS) entry which is preliminary data.</text>
</comment>
<evidence type="ECO:0000256" key="2">
    <source>
        <dbReference type="ARBA" id="ARBA00023315"/>
    </source>
</evidence>
<keyword evidence="1" id="KW-0808">Transferase</keyword>
<dbReference type="AlphaFoldDB" id="A0A242A3Y9"/>
<dbReference type="RefSeq" id="WP_086273649.1">
    <property type="nucleotide sequence ID" value="NZ_NGKU01000001.1"/>
</dbReference>
<dbReference type="STRING" id="1834191.A5886_000685"/>
<dbReference type="InterPro" id="IPR000182">
    <property type="entry name" value="GNAT_dom"/>
</dbReference>
<protein>
    <recommendedName>
        <fullName evidence="3">N-acetyltransferase domain-containing protein</fullName>
    </recommendedName>
</protein>
<keyword evidence="2" id="KW-0012">Acyltransferase</keyword>
<accession>A0A242A3Y9</accession>
<evidence type="ECO:0000313" key="5">
    <source>
        <dbReference type="Proteomes" id="UP000195043"/>
    </source>
</evidence>
<dbReference type="InterPro" id="IPR016181">
    <property type="entry name" value="Acyl_CoA_acyltransferase"/>
</dbReference>
<evidence type="ECO:0000313" key="4">
    <source>
        <dbReference type="EMBL" id="OTN75610.1"/>
    </source>
</evidence>
<keyword evidence="5" id="KW-1185">Reference proteome</keyword>
<dbReference type="CDD" id="cd04301">
    <property type="entry name" value="NAT_SF"/>
    <property type="match status" value="1"/>
</dbReference>
<dbReference type="EMBL" id="NGKU01000001">
    <property type="protein sequence ID" value="OTN75610.1"/>
    <property type="molecule type" value="Genomic_DNA"/>
</dbReference>
<dbReference type="Pfam" id="PF00583">
    <property type="entry name" value="Acetyltransf_1"/>
    <property type="match status" value="1"/>
</dbReference>
<evidence type="ECO:0000256" key="1">
    <source>
        <dbReference type="ARBA" id="ARBA00022679"/>
    </source>
</evidence>
<dbReference type="GO" id="GO:0016747">
    <property type="term" value="F:acyltransferase activity, transferring groups other than amino-acyl groups"/>
    <property type="evidence" value="ECO:0007669"/>
    <property type="project" value="InterPro"/>
</dbReference>
<dbReference type="OrthoDB" id="9775804at2"/>
<dbReference type="InterPro" id="IPR050680">
    <property type="entry name" value="YpeA/RimI_acetyltransf"/>
</dbReference>
<feature type="domain" description="N-acetyltransferase" evidence="3">
    <location>
        <begin position="4"/>
        <end position="151"/>
    </location>
</feature>
<dbReference type="Proteomes" id="UP000195043">
    <property type="component" value="Unassembled WGS sequence"/>
</dbReference>
<name>A0A242A3Y9_9ENTE</name>
<dbReference type="Gene3D" id="3.40.630.30">
    <property type="match status" value="1"/>
</dbReference>
<proteinExistence type="predicted"/>
<dbReference type="SUPFAM" id="SSF55729">
    <property type="entry name" value="Acyl-CoA N-acyltransferases (Nat)"/>
    <property type="match status" value="1"/>
</dbReference>
<organism evidence="4 5">
    <name type="scientific">Candidatus Enterococcus testudinis</name>
    <dbReference type="NCBI Taxonomy" id="1834191"/>
    <lineage>
        <taxon>Bacteria</taxon>
        <taxon>Bacillati</taxon>
        <taxon>Bacillota</taxon>
        <taxon>Bacilli</taxon>
        <taxon>Lactobacillales</taxon>
        <taxon>Enterococcaceae</taxon>
        <taxon>Enterococcus</taxon>
    </lineage>
</organism>
<gene>
    <name evidence="4" type="ORF">A5886_000685</name>
</gene>